<evidence type="ECO:0000313" key="3">
    <source>
        <dbReference type="Proteomes" id="UP000740926"/>
    </source>
</evidence>
<dbReference type="Proteomes" id="UP000740926">
    <property type="component" value="Unassembled WGS sequence"/>
</dbReference>
<reference evidence="2 3" key="1">
    <citation type="journal article" date="2020" name="Microb. Genom.">
        <title>Genetic diversity of clinical and environmental Mucorales isolates obtained from an investigation of mucormycosis cases among solid organ transplant recipients.</title>
        <authorList>
            <person name="Nguyen M.H."/>
            <person name="Kaul D."/>
            <person name="Muto C."/>
            <person name="Cheng S.J."/>
            <person name="Richter R.A."/>
            <person name="Bruno V.M."/>
            <person name="Liu G."/>
            <person name="Beyhan S."/>
            <person name="Sundermann A.J."/>
            <person name="Mounaud S."/>
            <person name="Pasculle A.W."/>
            <person name="Nierman W.C."/>
            <person name="Driscoll E."/>
            <person name="Cumbie R."/>
            <person name="Clancy C.J."/>
            <person name="Dupont C.L."/>
        </authorList>
    </citation>
    <scope>NUCLEOTIDE SEQUENCE [LARGE SCALE GENOMIC DNA]</scope>
    <source>
        <strain evidence="2 3">GL24</strain>
    </source>
</reference>
<dbReference type="AlphaFoldDB" id="A0A9P6Y963"/>
<comment type="caution">
    <text evidence="2">The sequence shown here is derived from an EMBL/GenBank/DDBJ whole genome shotgun (WGS) entry which is preliminary data.</text>
</comment>
<feature type="region of interest" description="Disordered" evidence="1">
    <location>
        <begin position="211"/>
        <end position="249"/>
    </location>
</feature>
<name>A0A9P6Y963_9FUNG</name>
<keyword evidence="3" id="KW-1185">Reference proteome</keyword>
<protein>
    <submittedName>
        <fullName evidence="2">Uncharacterized protein</fullName>
    </submittedName>
</protein>
<evidence type="ECO:0000313" key="2">
    <source>
        <dbReference type="EMBL" id="KAG1542570.1"/>
    </source>
</evidence>
<proteinExistence type="predicted"/>
<gene>
    <name evidence="2" type="ORF">G6F50_014090</name>
</gene>
<feature type="compositionally biased region" description="Basic and acidic residues" evidence="1">
    <location>
        <begin position="230"/>
        <end position="249"/>
    </location>
</feature>
<dbReference type="EMBL" id="JAANIU010006306">
    <property type="protein sequence ID" value="KAG1542570.1"/>
    <property type="molecule type" value="Genomic_DNA"/>
</dbReference>
<sequence length="249" mass="27047">MISLPTYSIATGSSARIRRRPRLARVSAGLVCQTMRRNGGRLRIALKRWRRLGFFAAAAPAVGVAGMRVLCAPDTCRWGQCSRVAAPGSDPFAAQRALTLPHPRMMWIYRVDQGRHLPTAAGNLSKAGWVRSQGREPHGCGDRAYMDVLAAAPATGPTPPSHGMRLLLSTLLARWPLQAPGAARPIPLNRQATAGTVGLPPARHRRLPQARHPLQGHHAAARPRRGLPWCDHRDGRPLARPEAGRGGRH</sequence>
<organism evidence="2 3">
    <name type="scientific">Rhizopus delemar</name>
    <dbReference type="NCBI Taxonomy" id="936053"/>
    <lineage>
        <taxon>Eukaryota</taxon>
        <taxon>Fungi</taxon>
        <taxon>Fungi incertae sedis</taxon>
        <taxon>Mucoromycota</taxon>
        <taxon>Mucoromycotina</taxon>
        <taxon>Mucoromycetes</taxon>
        <taxon>Mucorales</taxon>
        <taxon>Mucorineae</taxon>
        <taxon>Rhizopodaceae</taxon>
        <taxon>Rhizopus</taxon>
    </lineage>
</organism>
<evidence type="ECO:0000256" key="1">
    <source>
        <dbReference type="SAM" id="MobiDB-lite"/>
    </source>
</evidence>
<accession>A0A9P6Y963</accession>